<evidence type="ECO:0000259" key="1">
    <source>
        <dbReference type="Pfam" id="PF01872"/>
    </source>
</evidence>
<dbReference type="PANTHER" id="PTHR38011:SF12">
    <property type="entry name" value="BIFUNCTIONAL DEAMINASE-REDUCTASE DOMAIN PROTEIN"/>
    <property type="match status" value="1"/>
</dbReference>
<dbReference type="InterPro" id="IPR002734">
    <property type="entry name" value="RibDG_C"/>
</dbReference>
<dbReference type="Gene3D" id="3.40.430.10">
    <property type="entry name" value="Dihydrofolate Reductase, subunit A"/>
    <property type="match status" value="1"/>
</dbReference>
<keyword evidence="3" id="KW-1185">Reference proteome</keyword>
<evidence type="ECO:0000313" key="3">
    <source>
        <dbReference type="Proteomes" id="UP001500630"/>
    </source>
</evidence>
<name>A0ABP6YEM8_9ACTN</name>
<accession>A0ABP6YEM8</accession>
<dbReference type="SUPFAM" id="SSF53597">
    <property type="entry name" value="Dihydrofolate reductase-like"/>
    <property type="match status" value="1"/>
</dbReference>
<dbReference type="InterPro" id="IPR050765">
    <property type="entry name" value="Riboflavin_Biosynth_HTPR"/>
</dbReference>
<dbReference type="PANTHER" id="PTHR38011">
    <property type="entry name" value="DIHYDROFOLATE REDUCTASE FAMILY PROTEIN (AFU_ORTHOLOGUE AFUA_8G06820)"/>
    <property type="match status" value="1"/>
</dbReference>
<dbReference type="Proteomes" id="UP001500630">
    <property type="component" value="Unassembled WGS sequence"/>
</dbReference>
<comment type="caution">
    <text evidence="2">The sequence shown here is derived from an EMBL/GenBank/DDBJ whole genome shotgun (WGS) entry which is preliminary data.</text>
</comment>
<gene>
    <name evidence="2" type="ORF">GCM10022419_071120</name>
</gene>
<dbReference type="Pfam" id="PF01872">
    <property type="entry name" value="RibD_C"/>
    <property type="match status" value="1"/>
</dbReference>
<dbReference type="EMBL" id="BAABDQ010000018">
    <property type="protein sequence ID" value="GAA3579417.1"/>
    <property type="molecule type" value="Genomic_DNA"/>
</dbReference>
<evidence type="ECO:0000313" key="2">
    <source>
        <dbReference type="EMBL" id="GAA3579417.1"/>
    </source>
</evidence>
<dbReference type="RefSeq" id="WP_345568718.1">
    <property type="nucleotide sequence ID" value="NZ_BAABDQ010000018.1"/>
</dbReference>
<feature type="domain" description="Bacterial bifunctional deaminase-reductase C-terminal" evidence="1">
    <location>
        <begin position="3"/>
        <end position="183"/>
    </location>
</feature>
<organism evidence="2 3">
    <name type="scientific">Nonomuraea rosea</name>
    <dbReference type="NCBI Taxonomy" id="638574"/>
    <lineage>
        <taxon>Bacteria</taxon>
        <taxon>Bacillati</taxon>
        <taxon>Actinomycetota</taxon>
        <taxon>Actinomycetes</taxon>
        <taxon>Streptosporangiales</taxon>
        <taxon>Streptosporangiaceae</taxon>
        <taxon>Nonomuraea</taxon>
    </lineage>
</organism>
<sequence>MSKVTCDMAMSLDGFAAGLNQSLENPFGEGVGDSLTRWMFEEPEANAEVIEAITAAGAFIMGRNMFSPGRGDWDLDWTGWWGDEPPYHAPVFVLTNHVREPVRMGGGTTFTFVTDGPEAALEQARKAAGDDDVSIAGGAHTVNQYLAAGLIDELRVHIAPVVLGAGERLFEGVGRLALEPVKVAGTGLVTHVTYRVTR</sequence>
<reference evidence="3" key="1">
    <citation type="journal article" date="2019" name="Int. J. Syst. Evol. Microbiol.">
        <title>The Global Catalogue of Microorganisms (GCM) 10K type strain sequencing project: providing services to taxonomists for standard genome sequencing and annotation.</title>
        <authorList>
            <consortium name="The Broad Institute Genomics Platform"/>
            <consortium name="The Broad Institute Genome Sequencing Center for Infectious Disease"/>
            <person name="Wu L."/>
            <person name="Ma J."/>
        </authorList>
    </citation>
    <scope>NUCLEOTIDE SEQUENCE [LARGE SCALE GENOMIC DNA]</scope>
    <source>
        <strain evidence="3">JCM 17326</strain>
    </source>
</reference>
<dbReference type="InterPro" id="IPR024072">
    <property type="entry name" value="DHFR-like_dom_sf"/>
</dbReference>
<protein>
    <submittedName>
        <fullName evidence="2">Dihydrofolate reductase family protein</fullName>
    </submittedName>
</protein>
<proteinExistence type="predicted"/>